<dbReference type="Proteomes" id="UP000230159">
    <property type="component" value="Unassembled WGS sequence"/>
</dbReference>
<sequence length="142" mass="16658">MTTNEQKIKCPKCGESISIDDVLTRQIEEKIRKEVEEQQKLKEIEIANQKRELEVQKMQLEDARKNAQIDINKKVAEKILTEKVTLWKKAQVEAEKQKAAEIKILEEQIKGKDEKLMEVNIEALKARVDRQKLESDKKNFEL</sequence>
<feature type="coiled-coil region" evidence="1">
    <location>
        <begin position="27"/>
        <end position="77"/>
    </location>
</feature>
<dbReference type="EMBL" id="PCTN01000162">
    <property type="protein sequence ID" value="PIP75447.1"/>
    <property type="molecule type" value="Genomic_DNA"/>
</dbReference>
<gene>
    <name evidence="2" type="ORF">COW86_03735</name>
</gene>
<proteinExistence type="predicted"/>
<dbReference type="AlphaFoldDB" id="A0A2H0CZV0"/>
<protein>
    <recommendedName>
        <fullName evidence="4">DUF2130 domain-containing protein</fullName>
    </recommendedName>
</protein>
<accession>A0A2H0CZV0</accession>
<evidence type="ECO:0000313" key="2">
    <source>
        <dbReference type="EMBL" id="PIP75447.1"/>
    </source>
</evidence>
<keyword evidence="1" id="KW-0175">Coiled coil</keyword>
<evidence type="ECO:0000313" key="3">
    <source>
        <dbReference type="Proteomes" id="UP000230159"/>
    </source>
</evidence>
<feature type="non-terminal residue" evidence="2">
    <location>
        <position position="142"/>
    </location>
</feature>
<evidence type="ECO:0008006" key="4">
    <source>
        <dbReference type="Google" id="ProtNLM"/>
    </source>
</evidence>
<name>A0A2H0CZV0_9BACT</name>
<feature type="coiled-coil region" evidence="1">
    <location>
        <begin position="102"/>
        <end position="134"/>
    </location>
</feature>
<comment type="caution">
    <text evidence="2">The sequence shown here is derived from an EMBL/GenBank/DDBJ whole genome shotgun (WGS) entry which is preliminary data.</text>
</comment>
<organism evidence="2 3">
    <name type="scientific">Candidatus Kuenenbacteria bacterium CG22_combo_CG10-13_8_21_14_all_39_9</name>
    <dbReference type="NCBI Taxonomy" id="1974621"/>
    <lineage>
        <taxon>Bacteria</taxon>
        <taxon>Candidatus Kueneniibacteriota</taxon>
    </lineage>
</organism>
<reference evidence="2 3" key="1">
    <citation type="submission" date="2017-09" db="EMBL/GenBank/DDBJ databases">
        <title>Depth-based differentiation of microbial function through sediment-hosted aquifers and enrichment of novel symbionts in the deep terrestrial subsurface.</title>
        <authorList>
            <person name="Probst A.J."/>
            <person name="Ladd B."/>
            <person name="Jarett J.K."/>
            <person name="Geller-Mcgrath D.E."/>
            <person name="Sieber C.M."/>
            <person name="Emerson J.B."/>
            <person name="Anantharaman K."/>
            <person name="Thomas B.C."/>
            <person name="Malmstrom R."/>
            <person name="Stieglmeier M."/>
            <person name="Klingl A."/>
            <person name="Woyke T."/>
            <person name="Ryan C.M."/>
            <person name="Banfield J.F."/>
        </authorList>
    </citation>
    <scope>NUCLEOTIDE SEQUENCE [LARGE SCALE GENOMIC DNA]</scope>
    <source>
        <strain evidence="2">CG22_combo_CG10-13_8_21_14_all_39_9</strain>
    </source>
</reference>
<evidence type="ECO:0000256" key="1">
    <source>
        <dbReference type="SAM" id="Coils"/>
    </source>
</evidence>